<dbReference type="OrthoDB" id="4170607at2759"/>
<protein>
    <submittedName>
        <fullName evidence="2">Uncharacterized protein</fullName>
    </submittedName>
</protein>
<gene>
    <name evidence="2" type="ORF">H103_08039</name>
</gene>
<feature type="compositionally biased region" description="Acidic residues" evidence="1">
    <location>
        <begin position="213"/>
        <end position="233"/>
    </location>
</feature>
<evidence type="ECO:0000313" key="2">
    <source>
        <dbReference type="EMBL" id="EZF48404.1"/>
    </source>
</evidence>
<evidence type="ECO:0000256" key="1">
    <source>
        <dbReference type="SAM" id="MobiDB-lite"/>
    </source>
</evidence>
<feature type="compositionally biased region" description="Acidic residues" evidence="1">
    <location>
        <begin position="148"/>
        <end position="157"/>
    </location>
</feature>
<sequence>MLDSGPALTPSMEAETDTQAAPPPRLKSTQVQDQHIFKTNLELERQLRGRDKSRNSYLELQRYIQSAVLPNRNRHYIDKDCVRLSSNPAEKENCTPGTHKGLSNSSADEKDSSQTSVNEHYVEPEKRAVWLPKQMKLPFEFFPDDISIDGNNDDIEESERPNLHHPRFKSPFSQTRHYPTGGPPPRRTSLRTVILSPALSPRQTAEDISSWSENEEDGEEEEEEVEDEEEDYSCSDQIRQMERRAQDMEGKYPALAGPRIPTLQRSDAFWKITPPEGHNLFRSLINGFISLPNALMSVEEDIIQTLQYPVKKEDLYFELGQRESEIQAIVASHCGLPSPDRVFVSNPTTGETWHHGRFNLCIPVYVANPGSEEPAPLAFKLPLPYMVGEEEFPGNAEEKLRTEAATHIWVSENCPDIPLPKLYGFGLPGGLSYFKPECVTIWQRIKTYAYRIFHRLFLGNSDFSQYIPQNRTALLNHGYMLTERIMINDELRPLPDRLGMRHNDLQLHYEKFLQKSKTQNLYRSFAKAMMSLANIPQQRIGSWTIDNNGRLSLSNRPLFSRISRFENLGIPSGIPRDTTYNNTDSFYNDCIGIHDNRIDYQKNILPDEVAAFETVSTIVFMRSILPQVMDNTLRHGPFVMQLGSMPVQNILVDEEWNIKQFIEVQSICSLPIELMLPPSWITGKDIDKLLSTEDDRLQICYRQFAHTLRHEEAKRPLLPNGKLHSDTLIDGLHSSKFWLLQALQSSGNPLHTFKRVKGYGDNYAGKGKPLAAAAFRPQIYDYLKYKISSYVDYRKDVQKLFNGEYGRVYDEEELDYIRRRPIVPERR</sequence>
<feature type="compositionally biased region" description="Polar residues" evidence="1">
    <location>
        <begin position="201"/>
        <end position="212"/>
    </location>
</feature>
<proteinExistence type="predicted"/>
<name>A0A022VR38_TRIRU</name>
<organism evidence="2">
    <name type="scientific">Trichophyton rubrum CBS 288.86</name>
    <dbReference type="NCBI Taxonomy" id="1215330"/>
    <lineage>
        <taxon>Eukaryota</taxon>
        <taxon>Fungi</taxon>
        <taxon>Dikarya</taxon>
        <taxon>Ascomycota</taxon>
        <taxon>Pezizomycotina</taxon>
        <taxon>Eurotiomycetes</taxon>
        <taxon>Eurotiomycetidae</taxon>
        <taxon>Onygenales</taxon>
        <taxon>Arthrodermataceae</taxon>
        <taxon>Trichophyton</taxon>
    </lineage>
</organism>
<dbReference type="HOGENOM" id="CLU_342614_0_0_1"/>
<feature type="region of interest" description="Disordered" evidence="1">
    <location>
        <begin position="87"/>
        <end position="120"/>
    </location>
</feature>
<dbReference type="AlphaFoldDB" id="A0A022VR38"/>
<dbReference type="EMBL" id="KK207929">
    <property type="protein sequence ID" value="EZF48404.1"/>
    <property type="molecule type" value="Genomic_DNA"/>
</dbReference>
<reference evidence="2" key="1">
    <citation type="submission" date="2014-02" db="EMBL/GenBank/DDBJ databases">
        <title>The Genome Sequence of Trichophyton rubrum (morphotype fischeri) CBS 288.86.</title>
        <authorList>
            <consortium name="The Broad Institute Genomics Platform"/>
            <person name="Cuomo C.A."/>
            <person name="White T.C."/>
            <person name="Graser Y."/>
            <person name="Martinez-Rossi N."/>
            <person name="Heitman J."/>
            <person name="Young S.K."/>
            <person name="Zeng Q."/>
            <person name="Gargeya S."/>
            <person name="Abouelleil A."/>
            <person name="Alvarado L."/>
            <person name="Chapman S.B."/>
            <person name="Gainer-Dewar J."/>
            <person name="Goldberg J."/>
            <person name="Griggs A."/>
            <person name="Gujja S."/>
            <person name="Hansen M."/>
            <person name="Howarth C."/>
            <person name="Imamovic A."/>
            <person name="Larimer J."/>
            <person name="Martinez D."/>
            <person name="Murphy C."/>
            <person name="Pearson M.D."/>
            <person name="Persinoti G."/>
            <person name="Poon T."/>
            <person name="Priest M."/>
            <person name="Roberts A.D."/>
            <person name="Saif S."/>
            <person name="Shea T.D."/>
            <person name="Sykes S.N."/>
            <person name="Wortman J."/>
            <person name="Nusbaum C."/>
            <person name="Birren B."/>
        </authorList>
    </citation>
    <scope>NUCLEOTIDE SEQUENCE [LARGE SCALE GENOMIC DNA]</scope>
    <source>
        <strain evidence="2">CBS 288.86</strain>
    </source>
</reference>
<accession>A0A022VR38</accession>
<feature type="region of interest" description="Disordered" evidence="1">
    <location>
        <begin position="1"/>
        <end position="33"/>
    </location>
</feature>
<feature type="region of interest" description="Disordered" evidence="1">
    <location>
        <begin position="148"/>
        <end position="235"/>
    </location>
</feature>
<dbReference type="Proteomes" id="UP000023758">
    <property type="component" value="Unassembled WGS sequence"/>
</dbReference>